<dbReference type="InterPro" id="IPR019855">
    <property type="entry name" value="CRISPR-assoc_Cas1_NMENI"/>
</dbReference>
<comment type="function">
    <text evidence="10">CRISPR (clustered regularly interspaced short palindromic repeat), is an adaptive immune system that provides protection against mobile genetic elements (viruses, transposable elements and conjugative plasmids). CRISPR clusters contain spacers, sequences complementary to antecedent mobile elements, and target invading nucleic acids. CRISPR clusters are transcribed and processed into CRISPR RNA (crRNA). Acts as a dsDNA endonuclease. Involved in the integration of spacer DNA into the CRISPR cassette.</text>
</comment>
<dbReference type="EC" id="3.1.-.-" evidence="10"/>
<dbReference type="CDD" id="cd09720">
    <property type="entry name" value="Cas1_II"/>
    <property type="match status" value="1"/>
</dbReference>
<evidence type="ECO:0000256" key="1">
    <source>
        <dbReference type="ARBA" id="ARBA00022722"/>
    </source>
</evidence>
<dbReference type="Pfam" id="PF01867">
    <property type="entry name" value="Cas_Cas1"/>
    <property type="match status" value="1"/>
</dbReference>
<dbReference type="Gene3D" id="1.20.120.920">
    <property type="entry name" value="CRISPR-associated endonuclease Cas1, C-terminal domain"/>
    <property type="match status" value="1"/>
</dbReference>
<dbReference type="GO" id="GO:0046872">
    <property type="term" value="F:metal ion binding"/>
    <property type="evidence" value="ECO:0007669"/>
    <property type="project" value="UniProtKB-UniRule"/>
</dbReference>
<evidence type="ECO:0000256" key="9">
    <source>
        <dbReference type="ARBA" id="ARBA00038592"/>
    </source>
</evidence>
<feature type="binding site" evidence="10">
    <location>
        <position position="148"/>
    </location>
    <ligand>
        <name>Mn(2+)</name>
        <dbReference type="ChEBI" id="CHEBI:29035"/>
    </ligand>
</feature>
<dbReference type="EMBL" id="CP020928">
    <property type="protein sequence ID" value="AWF95866.1"/>
    <property type="molecule type" value="Genomic_DNA"/>
</dbReference>
<dbReference type="Proteomes" id="UP000244870">
    <property type="component" value="Chromosome"/>
</dbReference>
<dbReference type="InterPro" id="IPR050646">
    <property type="entry name" value="Cas1"/>
</dbReference>
<evidence type="ECO:0000256" key="5">
    <source>
        <dbReference type="ARBA" id="ARBA00022842"/>
    </source>
</evidence>
<dbReference type="GO" id="GO:0016787">
    <property type="term" value="F:hydrolase activity"/>
    <property type="evidence" value="ECO:0007669"/>
    <property type="project" value="UniProtKB-KW"/>
</dbReference>
<evidence type="ECO:0000256" key="7">
    <source>
        <dbReference type="ARBA" id="ARBA00023125"/>
    </source>
</evidence>
<gene>
    <name evidence="10" type="primary">cas1</name>
    <name evidence="11" type="ORF">B6254_1463</name>
</gene>
<sequence>MGFRTLIINMHSKLSYKNNHLVFKTAEQTEMIHLSEIDTLLCETTDIVITTMLLDRLVNEGVLVIFCDSKRLPSSMLMPYYARHDSSLQVRRQTEWTPAIKSVVWTKIIAQKFANQASVLGGVDLIDKQVAVEKVAADLILDDPANIEAHVARTYFNALFGNDFVRDEPTEINKALDYGYALIMGLFAREVAKCGCITQIGIKHANQFNQFNLASDLMEPFRVLIDQIVYENRRETFPRIKRQLFNLFSNTYVYDDKEMYLNNIVSDYVRKIIDCLHEERENIPEFKVNG</sequence>
<dbReference type="AlphaFoldDB" id="A0A2S1KS74"/>
<organism evidence="11 12">
    <name type="scientific">Weissella cibaria</name>
    <dbReference type="NCBI Taxonomy" id="137591"/>
    <lineage>
        <taxon>Bacteria</taxon>
        <taxon>Bacillati</taxon>
        <taxon>Bacillota</taxon>
        <taxon>Bacilli</taxon>
        <taxon>Lactobacillales</taxon>
        <taxon>Lactobacillaceae</taxon>
        <taxon>Weissella</taxon>
    </lineage>
</organism>
<keyword evidence="8 10" id="KW-0464">Manganese</keyword>
<evidence type="ECO:0000256" key="6">
    <source>
        <dbReference type="ARBA" id="ARBA00023118"/>
    </source>
</evidence>
<evidence type="ECO:0000256" key="8">
    <source>
        <dbReference type="ARBA" id="ARBA00023211"/>
    </source>
</evidence>
<dbReference type="HAMAP" id="MF_01470">
    <property type="entry name" value="Cas1"/>
    <property type="match status" value="1"/>
</dbReference>
<name>A0A2S1KS74_9LACO</name>
<evidence type="ECO:0000256" key="4">
    <source>
        <dbReference type="ARBA" id="ARBA00022801"/>
    </source>
</evidence>
<evidence type="ECO:0000256" key="3">
    <source>
        <dbReference type="ARBA" id="ARBA00022759"/>
    </source>
</evidence>
<dbReference type="GO" id="GO:0004520">
    <property type="term" value="F:DNA endonuclease activity"/>
    <property type="evidence" value="ECO:0007669"/>
    <property type="project" value="InterPro"/>
</dbReference>
<dbReference type="GO" id="GO:0003677">
    <property type="term" value="F:DNA binding"/>
    <property type="evidence" value="ECO:0007669"/>
    <property type="project" value="UniProtKB-KW"/>
</dbReference>
<keyword evidence="7 10" id="KW-0238">DNA-binding</keyword>
<keyword evidence="1 10" id="KW-0540">Nuclease</keyword>
<comment type="subunit">
    <text evidence="9 10">Homodimer, forms a heterotetramer with a Cas2 homodimer.</text>
</comment>
<evidence type="ECO:0000256" key="2">
    <source>
        <dbReference type="ARBA" id="ARBA00022723"/>
    </source>
</evidence>
<evidence type="ECO:0000313" key="12">
    <source>
        <dbReference type="Proteomes" id="UP000244870"/>
    </source>
</evidence>
<comment type="cofactor">
    <cofactor evidence="10">
        <name>Mg(2+)</name>
        <dbReference type="ChEBI" id="CHEBI:18420"/>
    </cofactor>
    <cofactor evidence="10">
        <name>Mn(2+)</name>
        <dbReference type="ChEBI" id="CHEBI:29035"/>
    </cofactor>
</comment>
<proteinExistence type="inferred from homology"/>
<comment type="similarity">
    <text evidence="10">Belongs to the CRISPR-associated endonuclease Cas1 family.</text>
</comment>
<dbReference type="InterPro" id="IPR002729">
    <property type="entry name" value="CRISPR-assoc_Cas1"/>
</dbReference>
<dbReference type="Gene3D" id="3.100.10.20">
    <property type="entry name" value="CRISPR-associated endonuclease Cas1, N-terminal domain"/>
    <property type="match status" value="1"/>
</dbReference>
<evidence type="ECO:0000256" key="10">
    <source>
        <dbReference type="HAMAP-Rule" id="MF_01470"/>
    </source>
</evidence>
<evidence type="ECO:0000313" key="11">
    <source>
        <dbReference type="EMBL" id="AWF95866.1"/>
    </source>
</evidence>
<protein>
    <recommendedName>
        <fullName evidence="10">CRISPR-associated endonuclease Cas1</fullName>
        <ecNumber evidence="10">3.1.-.-</ecNumber>
    </recommendedName>
</protein>
<dbReference type="InterPro" id="IPR042206">
    <property type="entry name" value="CRISPR-assoc_Cas1_C"/>
</dbReference>
<keyword evidence="5 10" id="KW-0460">Magnesium</keyword>
<feature type="binding site" evidence="10">
    <location>
        <position position="219"/>
    </location>
    <ligand>
        <name>Mn(2+)</name>
        <dbReference type="ChEBI" id="CHEBI:29035"/>
    </ligand>
</feature>
<dbReference type="InterPro" id="IPR042211">
    <property type="entry name" value="CRISPR-assoc_Cas1_N"/>
</dbReference>
<dbReference type="GO" id="GO:0051607">
    <property type="term" value="P:defense response to virus"/>
    <property type="evidence" value="ECO:0007669"/>
    <property type="project" value="UniProtKB-UniRule"/>
</dbReference>
<feature type="binding site" evidence="10">
    <location>
        <position position="204"/>
    </location>
    <ligand>
        <name>Mn(2+)</name>
        <dbReference type="ChEBI" id="CHEBI:29035"/>
    </ligand>
</feature>
<dbReference type="RefSeq" id="WP_108730629.1">
    <property type="nucleotide sequence ID" value="NZ_CP020928.1"/>
</dbReference>
<dbReference type="PANTHER" id="PTHR34353:SF2">
    <property type="entry name" value="CRISPR-ASSOCIATED ENDONUCLEASE CAS1 1"/>
    <property type="match status" value="1"/>
</dbReference>
<dbReference type="GO" id="GO:0043571">
    <property type="term" value="P:maintenance of CRISPR repeat elements"/>
    <property type="evidence" value="ECO:0007669"/>
    <property type="project" value="UniProtKB-UniRule"/>
</dbReference>
<dbReference type="PANTHER" id="PTHR34353">
    <property type="entry name" value="CRISPR-ASSOCIATED ENDONUCLEASE CAS1 1"/>
    <property type="match status" value="1"/>
</dbReference>
<reference evidence="11 12" key="1">
    <citation type="submission" date="2017-04" db="EMBL/GenBank/DDBJ databases">
        <title>Weissella cibaria strain m2 complete genome.</title>
        <authorList>
            <person name="Pan Q."/>
            <person name="Tan M."/>
            <person name="Yao F."/>
            <person name="Su S."/>
        </authorList>
    </citation>
    <scope>NUCLEOTIDE SEQUENCE [LARGE SCALE GENOMIC DNA]</scope>
    <source>
        <strain evidence="11 12">M2</strain>
    </source>
</reference>
<dbReference type="NCBIfam" id="TIGR03639">
    <property type="entry name" value="cas1_NMENI"/>
    <property type="match status" value="1"/>
</dbReference>
<keyword evidence="2 10" id="KW-0479">Metal-binding</keyword>
<keyword evidence="6 10" id="KW-0051">Antiviral defense</keyword>
<keyword evidence="3 10" id="KW-0255">Endonuclease</keyword>
<accession>A0A2S1KS74</accession>
<keyword evidence="4 10" id="KW-0378">Hydrolase</keyword>